<organism evidence="1 2">
    <name type="scientific">Flaviaesturariibacter flavus</name>
    <dbReference type="NCBI Taxonomy" id="2502780"/>
    <lineage>
        <taxon>Bacteria</taxon>
        <taxon>Pseudomonadati</taxon>
        <taxon>Bacteroidota</taxon>
        <taxon>Chitinophagia</taxon>
        <taxon>Chitinophagales</taxon>
        <taxon>Chitinophagaceae</taxon>
        <taxon>Flaviaestuariibacter</taxon>
    </lineage>
</organism>
<gene>
    <name evidence="1" type="ORF">EPD60_03710</name>
</gene>
<sequence>MWYIAKLIYRITCGSGAHQPQFDEQLRLLEAEDEAAAFARAIAIGRSGEDRFVNQDEQLVSWTFVDVAELIAFEGTLDGAELYSQVRETEDAPAYVNFVHYKSHCIRERLTATNERLVSIDL</sequence>
<dbReference type="RefSeq" id="WP_131446981.1">
    <property type="nucleotide sequence ID" value="NZ_SJZI01000004.1"/>
</dbReference>
<dbReference type="Proteomes" id="UP000295334">
    <property type="component" value="Unassembled WGS sequence"/>
</dbReference>
<accession>A0A4R1BMR6</accession>
<name>A0A4R1BMR6_9BACT</name>
<comment type="caution">
    <text evidence="1">The sequence shown here is derived from an EMBL/GenBank/DDBJ whole genome shotgun (WGS) entry which is preliminary data.</text>
</comment>
<proteinExistence type="predicted"/>
<protein>
    <submittedName>
        <fullName evidence="1">DUF4288 domain-containing protein</fullName>
    </submittedName>
</protein>
<dbReference type="AlphaFoldDB" id="A0A4R1BMR6"/>
<evidence type="ECO:0000313" key="2">
    <source>
        <dbReference type="Proteomes" id="UP000295334"/>
    </source>
</evidence>
<reference evidence="1 2" key="1">
    <citation type="submission" date="2019-03" db="EMBL/GenBank/DDBJ databases">
        <authorList>
            <person name="Kim M.K.M."/>
        </authorList>
    </citation>
    <scope>NUCLEOTIDE SEQUENCE [LARGE SCALE GENOMIC DNA]</scope>
    <source>
        <strain evidence="1 2">17J68-12</strain>
    </source>
</reference>
<dbReference type="OrthoDB" id="795527at2"/>
<dbReference type="EMBL" id="SJZI01000004">
    <property type="protein sequence ID" value="TCJ18618.1"/>
    <property type="molecule type" value="Genomic_DNA"/>
</dbReference>
<dbReference type="InterPro" id="IPR025630">
    <property type="entry name" value="DUF4288"/>
</dbReference>
<dbReference type="Pfam" id="PF14119">
    <property type="entry name" value="DUF4288"/>
    <property type="match status" value="1"/>
</dbReference>
<evidence type="ECO:0000313" key="1">
    <source>
        <dbReference type="EMBL" id="TCJ18618.1"/>
    </source>
</evidence>
<keyword evidence="2" id="KW-1185">Reference proteome</keyword>